<dbReference type="EMBL" id="DUJS01000004">
    <property type="protein sequence ID" value="HII70502.1"/>
    <property type="molecule type" value="Genomic_DNA"/>
</dbReference>
<accession>A0A832T713</accession>
<organism evidence="1 2">
    <name type="scientific">Methanopyrus kandleri</name>
    <dbReference type="NCBI Taxonomy" id="2320"/>
    <lineage>
        <taxon>Archaea</taxon>
        <taxon>Methanobacteriati</taxon>
        <taxon>Methanobacteriota</taxon>
        <taxon>Methanomada group</taxon>
        <taxon>Methanopyri</taxon>
        <taxon>Methanopyrales</taxon>
        <taxon>Methanopyraceae</taxon>
        <taxon>Methanopyrus</taxon>
    </lineage>
</organism>
<dbReference type="RefSeq" id="WP_011018715.1">
    <property type="nucleotide sequence ID" value="NZ_DUJS01000004.1"/>
</dbReference>
<evidence type="ECO:0000313" key="2">
    <source>
        <dbReference type="Proteomes" id="UP000619545"/>
    </source>
</evidence>
<dbReference type="AlphaFoldDB" id="A0A832T713"/>
<dbReference type="Proteomes" id="UP000619545">
    <property type="component" value="Unassembled WGS sequence"/>
</dbReference>
<name>A0A832T713_9EURY</name>
<protein>
    <submittedName>
        <fullName evidence="1">Uncharacterized protein</fullName>
    </submittedName>
</protein>
<comment type="caution">
    <text evidence="1">The sequence shown here is derived from an EMBL/GenBank/DDBJ whole genome shotgun (WGS) entry which is preliminary data.</text>
</comment>
<proteinExistence type="predicted"/>
<gene>
    <name evidence="1" type="ORF">HA336_04635</name>
</gene>
<evidence type="ECO:0000313" key="1">
    <source>
        <dbReference type="EMBL" id="HII70502.1"/>
    </source>
</evidence>
<dbReference type="GeneID" id="1477648"/>
<sequence>MRLLKAGDRIQGPGWEGKVTAVLDVDGCRVVITSSNPENVPKRVRGGGTVCELAFHDPVGGFAAYWVEPDHSEATDVGSPEEGTCAVHIGNRWILAEVLEVGRRELSIRIPNVAIPGPGDAGAPVAQNERVVGMLYMYFLEDDCVGRAVRMDVIEERTERALKRLRGRQRARSIRP</sequence>
<reference evidence="1" key="1">
    <citation type="journal article" date="2020" name="bioRxiv">
        <title>A rank-normalized archaeal taxonomy based on genome phylogeny resolves widespread incomplete and uneven classifications.</title>
        <authorList>
            <person name="Rinke C."/>
            <person name="Chuvochina M."/>
            <person name="Mussig A.J."/>
            <person name="Chaumeil P.-A."/>
            <person name="Waite D.W."/>
            <person name="Whitman W.B."/>
            <person name="Parks D.H."/>
            <person name="Hugenholtz P."/>
        </authorList>
    </citation>
    <scope>NUCLEOTIDE SEQUENCE</scope>
    <source>
        <strain evidence="1">UBA8853</strain>
    </source>
</reference>